<evidence type="ECO:0000256" key="2">
    <source>
        <dbReference type="ARBA" id="ARBA00022857"/>
    </source>
</evidence>
<sequence length="313" mass="35139">MLDHIHTFKLNSGAQIPWLAWGNGTGDPTDSEVAIDMGRTALEKGIRHIDTAQKYENENETNVAIRQAHLKKQDLWVTSKFSGAGEGRVMKLHDVRDAVMGSLVRLGFTPDVYLIHNPYVVAREDLKGLWTLFETLQSEGVLKDIGVSNFRPQDFELILDGAKVKPAVHQVEYHPFLLAHLQPVLDICEKNGIVTEAYGPLGPLIRHESGSQLKPVLERIAKRITQDNPDLGVNIEASTILLLWTRAQGVVAVTTSGKAERIEELAKVSRLQDHLLKKEEIQEITDIGKKYHFRAYPEHMENEFPVPNLPDGR</sequence>
<keyword evidence="2" id="KW-0521">NADP</keyword>
<organism evidence="8 9">
    <name type="scientific">Cylindrobasidium torrendii FP15055 ss-10</name>
    <dbReference type="NCBI Taxonomy" id="1314674"/>
    <lineage>
        <taxon>Eukaryota</taxon>
        <taxon>Fungi</taxon>
        <taxon>Dikarya</taxon>
        <taxon>Basidiomycota</taxon>
        <taxon>Agaricomycotina</taxon>
        <taxon>Agaricomycetes</taxon>
        <taxon>Agaricomycetidae</taxon>
        <taxon>Agaricales</taxon>
        <taxon>Marasmiineae</taxon>
        <taxon>Physalacriaceae</taxon>
        <taxon>Cylindrobasidium</taxon>
    </lineage>
</organism>
<dbReference type="InterPro" id="IPR036812">
    <property type="entry name" value="NAD(P)_OxRdtase_dom_sf"/>
</dbReference>
<evidence type="ECO:0000259" key="7">
    <source>
        <dbReference type="Pfam" id="PF00248"/>
    </source>
</evidence>
<dbReference type="STRING" id="1314674.A0A0D7B9A7"/>
<evidence type="ECO:0000313" key="9">
    <source>
        <dbReference type="Proteomes" id="UP000054007"/>
    </source>
</evidence>
<dbReference type="InterPro" id="IPR023210">
    <property type="entry name" value="NADP_OxRdtase_dom"/>
</dbReference>
<dbReference type="PANTHER" id="PTHR43827">
    <property type="entry name" value="2,5-DIKETO-D-GLUCONIC ACID REDUCTASE"/>
    <property type="match status" value="1"/>
</dbReference>
<gene>
    <name evidence="8" type="ORF">CYLTODRAFT_444505</name>
</gene>
<dbReference type="SUPFAM" id="SSF51430">
    <property type="entry name" value="NAD(P)-linked oxidoreductase"/>
    <property type="match status" value="1"/>
</dbReference>
<proteinExistence type="inferred from homology"/>
<evidence type="ECO:0000256" key="6">
    <source>
        <dbReference type="PIRSR" id="PIRSR000097-3"/>
    </source>
</evidence>
<feature type="active site" description="Proton donor" evidence="4">
    <location>
        <position position="55"/>
    </location>
</feature>
<dbReference type="PRINTS" id="PR00069">
    <property type="entry name" value="ALDKETRDTASE"/>
</dbReference>
<dbReference type="Pfam" id="PF00248">
    <property type="entry name" value="Aldo_ket_red"/>
    <property type="match status" value="1"/>
</dbReference>
<comment type="similarity">
    <text evidence="1">Belongs to the aldo/keto reductase family.</text>
</comment>
<keyword evidence="9" id="KW-1185">Reference proteome</keyword>
<dbReference type="PIRSF" id="PIRSF000097">
    <property type="entry name" value="AKR"/>
    <property type="match status" value="1"/>
</dbReference>
<dbReference type="InterPro" id="IPR020471">
    <property type="entry name" value="AKR"/>
</dbReference>
<evidence type="ECO:0000256" key="1">
    <source>
        <dbReference type="ARBA" id="ARBA00007905"/>
    </source>
</evidence>
<dbReference type="PANTHER" id="PTHR43827:SF3">
    <property type="entry name" value="NADP-DEPENDENT OXIDOREDUCTASE DOMAIN-CONTAINING PROTEIN"/>
    <property type="match status" value="1"/>
</dbReference>
<dbReference type="GO" id="GO:0016616">
    <property type="term" value="F:oxidoreductase activity, acting on the CH-OH group of donors, NAD or NADP as acceptor"/>
    <property type="evidence" value="ECO:0007669"/>
    <property type="project" value="UniProtKB-ARBA"/>
</dbReference>
<dbReference type="EMBL" id="KN880546">
    <property type="protein sequence ID" value="KIY66709.1"/>
    <property type="molecule type" value="Genomic_DNA"/>
</dbReference>
<dbReference type="AlphaFoldDB" id="A0A0D7B9A7"/>
<feature type="binding site" evidence="5">
    <location>
        <position position="116"/>
    </location>
    <ligand>
        <name>substrate</name>
    </ligand>
</feature>
<name>A0A0D7B9A7_9AGAR</name>
<reference evidence="8 9" key="1">
    <citation type="journal article" date="2015" name="Fungal Genet. Biol.">
        <title>Evolution of novel wood decay mechanisms in Agaricales revealed by the genome sequences of Fistulina hepatica and Cylindrobasidium torrendii.</title>
        <authorList>
            <person name="Floudas D."/>
            <person name="Held B.W."/>
            <person name="Riley R."/>
            <person name="Nagy L.G."/>
            <person name="Koehler G."/>
            <person name="Ransdell A.S."/>
            <person name="Younus H."/>
            <person name="Chow J."/>
            <person name="Chiniquy J."/>
            <person name="Lipzen A."/>
            <person name="Tritt A."/>
            <person name="Sun H."/>
            <person name="Haridas S."/>
            <person name="LaButti K."/>
            <person name="Ohm R.A."/>
            <person name="Kues U."/>
            <person name="Blanchette R.A."/>
            <person name="Grigoriev I.V."/>
            <person name="Minto R.E."/>
            <person name="Hibbett D.S."/>
        </authorList>
    </citation>
    <scope>NUCLEOTIDE SEQUENCE [LARGE SCALE GENOMIC DNA]</scope>
    <source>
        <strain evidence="8 9">FP15055 ss-10</strain>
    </source>
</reference>
<dbReference type="OrthoDB" id="416253at2759"/>
<evidence type="ECO:0000256" key="3">
    <source>
        <dbReference type="ARBA" id="ARBA00023002"/>
    </source>
</evidence>
<feature type="domain" description="NADP-dependent oxidoreductase" evidence="7">
    <location>
        <begin position="22"/>
        <end position="286"/>
    </location>
</feature>
<evidence type="ECO:0000256" key="4">
    <source>
        <dbReference type="PIRSR" id="PIRSR000097-1"/>
    </source>
</evidence>
<protein>
    <submittedName>
        <fullName evidence="8">Aldo/keto reductase</fullName>
    </submittedName>
</protein>
<dbReference type="Proteomes" id="UP000054007">
    <property type="component" value="Unassembled WGS sequence"/>
</dbReference>
<feature type="site" description="Lowers pKa of active site Tyr" evidence="6">
    <location>
        <position position="80"/>
    </location>
</feature>
<dbReference type="Gene3D" id="3.20.20.100">
    <property type="entry name" value="NADP-dependent oxidoreductase domain"/>
    <property type="match status" value="1"/>
</dbReference>
<keyword evidence="3" id="KW-0560">Oxidoreductase</keyword>
<accession>A0A0D7B9A7</accession>
<evidence type="ECO:0000256" key="5">
    <source>
        <dbReference type="PIRSR" id="PIRSR000097-2"/>
    </source>
</evidence>
<evidence type="ECO:0000313" key="8">
    <source>
        <dbReference type="EMBL" id="KIY66709.1"/>
    </source>
</evidence>